<protein>
    <submittedName>
        <fullName evidence="5">TRAP transporter substrate-binding protein</fullName>
    </submittedName>
</protein>
<name>A0ABT4GAN5_9BACL</name>
<dbReference type="Proteomes" id="UP001527099">
    <property type="component" value="Unassembled WGS sequence"/>
</dbReference>
<dbReference type="CDD" id="cd13603">
    <property type="entry name" value="PBP2_TRAP_Siap_TeaA_like"/>
    <property type="match status" value="1"/>
</dbReference>
<evidence type="ECO:0000256" key="1">
    <source>
        <dbReference type="ARBA" id="ARBA00009023"/>
    </source>
</evidence>
<dbReference type="NCBIfam" id="TIGR00787">
    <property type="entry name" value="dctP"/>
    <property type="match status" value="1"/>
</dbReference>
<dbReference type="EMBL" id="JAMDMX010000028">
    <property type="protein sequence ID" value="MCY9693214.1"/>
    <property type="molecule type" value="Genomic_DNA"/>
</dbReference>
<evidence type="ECO:0000256" key="2">
    <source>
        <dbReference type="ARBA" id="ARBA00022448"/>
    </source>
</evidence>
<dbReference type="InterPro" id="IPR038404">
    <property type="entry name" value="TRAP_DctP_sf"/>
</dbReference>
<dbReference type="NCBIfam" id="NF037995">
    <property type="entry name" value="TRAP_S1"/>
    <property type="match status" value="1"/>
</dbReference>
<dbReference type="PROSITE" id="PS51257">
    <property type="entry name" value="PROKAR_LIPOPROTEIN"/>
    <property type="match status" value="1"/>
</dbReference>
<comment type="caution">
    <text evidence="5">The sequence shown here is derived from an EMBL/GenBank/DDBJ whole genome shotgun (WGS) entry which is preliminary data.</text>
</comment>
<evidence type="ECO:0000313" key="5">
    <source>
        <dbReference type="EMBL" id="MCY9693214.1"/>
    </source>
</evidence>
<comment type="similarity">
    <text evidence="1">Belongs to the bacterial solute-binding protein 7 family.</text>
</comment>
<dbReference type="PANTHER" id="PTHR33376:SF7">
    <property type="entry name" value="C4-DICARBOXYLATE-BINDING PROTEIN DCTB"/>
    <property type="match status" value="1"/>
</dbReference>
<keyword evidence="3 4" id="KW-0732">Signal</keyword>
<dbReference type="InterPro" id="IPR004682">
    <property type="entry name" value="TRAP_DctP"/>
</dbReference>
<feature type="signal peptide" evidence="4">
    <location>
        <begin position="1"/>
        <end position="24"/>
    </location>
</feature>
<dbReference type="RefSeq" id="WP_268614707.1">
    <property type="nucleotide sequence ID" value="NZ_JAMDMX010000028.1"/>
</dbReference>
<proteinExistence type="inferred from homology"/>
<dbReference type="PANTHER" id="PTHR33376">
    <property type="match status" value="1"/>
</dbReference>
<dbReference type="InterPro" id="IPR018389">
    <property type="entry name" value="DctP_fam"/>
</dbReference>
<dbReference type="PIRSF" id="PIRSF006470">
    <property type="entry name" value="DctB"/>
    <property type="match status" value="1"/>
</dbReference>
<reference evidence="5 6" key="1">
    <citation type="submission" date="2022-05" db="EMBL/GenBank/DDBJ databases">
        <title>Genome Sequencing of Bee-Associated Microbes.</title>
        <authorList>
            <person name="Dunlap C."/>
        </authorList>
    </citation>
    <scope>NUCLEOTIDE SEQUENCE [LARGE SCALE GENOMIC DNA]</scope>
    <source>
        <strain evidence="5 6">NRRL B-14421</strain>
    </source>
</reference>
<organism evidence="5 6">
    <name type="scientific">Paenibacillus alginolyticus</name>
    <dbReference type="NCBI Taxonomy" id="59839"/>
    <lineage>
        <taxon>Bacteria</taxon>
        <taxon>Bacillati</taxon>
        <taxon>Bacillota</taxon>
        <taxon>Bacilli</taxon>
        <taxon>Bacillales</taxon>
        <taxon>Paenibacillaceae</taxon>
        <taxon>Paenibacillus</taxon>
    </lineage>
</organism>
<sequence length="351" mass="39330">MQKKSILLGVAICLILLSTGCNHSAGSSSESMTNKRSEKSTEDYKITIKFAHHMSDSSGSGKTIKKFADLVYERTNGNVQIELYSNGQLGGEQDVDENVMEGTIQMTEVSAPILGGLSRRFNVLNAPYLWESNESGYSILHGEVGKQLNEDLVNEKGLHILTWFAEGFRNVFAVNHSILKLEDWKGLKLRSPESDAYMQAFSALGANPTPLPWPQVYTALETNVVTAAEAPYDLGYTGKFYEVANDISTTQHIFITQAIVINNKLWKALPEDIRKVMQDAALDVSKEYLDHYPALEKEQMKKLESGGARIHLLQHEERERMAEAVKPVLVYLGEKYRITDLINQINQTKNK</sequence>
<accession>A0ABT4GAN5</accession>
<gene>
    <name evidence="5" type="ORF">M5X19_09980</name>
</gene>
<evidence type="ECO:0000256" key="4">
    <source>
        <dbReference type="SAM" id="SignalP"/>
    </source>
</evidence>
<feature type="chain" id="PRO_5046821979" evidence="4">
    <location>
        <begin position="25"/>
        <end position="351"/>
    </location>
</feature>
<evidence type="ECO:0000313" key="6">
    <source>
        <dbReference type="Proteomes" id="UP001527099"/>
    </source>
</evidence>
<evidence type="ECO:0000256" key="3">
    <source>
        <dbReference type="ARBA" id="ARBA00022729"/>
    </source>
</evidence>
<dbReference type="Gene3D" id="3.40.190.170">
    <property type="entry name" value="Bacterial extracellular solute-binding protein, family 7"/>
    <property type="match status" value="1"/>
</dbReference>
<dbReference type="Pfam" id="PF03480">
    <property type="entry name" value="DctP"/>
    <property type="match status" value="1"/>
</dbReference>
<keyword evidence="2" id="KW-0813">Transport</keyword>
<keyword evidence="6" id="KW-1185">Reference proteome</keyword>